<keyword evidence="7" id="KW-1185">Reference proteome</keyword>
<protein>
    <submittedName>
        <fullName evidence="6">MarR family transcriptional regulator</fullName>
    </submittedName>
</protein>
<dbReference type="RefSeq" id="WP_200694055.1">
    <property type="nucleotide sequence ID" value="NZ_JAVREX010000016.1"/>
</dbReference>
<name>A0ABU2RS92_9ACTN</name>
<dbReference type="InterPro" id="IPR023187">
    <property type="entry name" value="Tscrpt_reg_MarR-type_CS"/>
</dbReference>
<dbReference type="InterPro" id="IPR000835">
    <property type="entry name" value="HTH_MarR-typ"/>
</dbReference>
<dbReference type="EMBL" id="JAVREX010000016">
    <property type="protein sequence ID" value="MDT0431701.1"/>
    <property type="molecule type" value="Genomic_DNA"/>
</dbReference>
<gene>
    <name evidence="6" type="ORF">RM649_29195</name>
</gene>
<dbReference type="Pfam" id="PF01047">
    <property type="entry name" value="MarR"/>
    <property type="match status" value="1"/>
</dbReference>
<feature type="domain" description="HTH marR-type" evidence="5">
    <location>
        <begin position="25"/>
        <end position="157"/>
    </location>
</feature>
<dbReference type="PROSITE" id="PS01117">
    <property type="entry name" value="HTH_MARR_1"/>
    <property type="match status" value="1"/>
</dbReference>
<dbReference type="PROSITE" id="PS50995">
    <property type="entry name" value="HTH_MARR_2"/>
    <property type="match status" value="1"/>
</dbReference>
<dbReference type="InterPro" id="IPR036388">
    <property type="entry name" value="WH-like_DNA-bd_sf"/>
</dbReference>
<keyword evidence="2" id="KW-0238">DNA-binding</keyword>
<organism evidence="6 7">
    <name type="scientific">Streptomyces salyersiae</name>
    <dbReference type="NCBI Taxonomy" id="3075530"/>
    <lineage>
        <taxon>Bacteria</taxon>
        <taxon>Bacillati</taxon>
        <taxon>Actinomycetota</taxon>
        <taxon>Actinomycetes</taxon>
        <taxon>Kitasatosporales</taxon>
        <taxon>Streptomycetaceae</taxon>
        <taxon>Streptomyces</taxon>
    </lineage>
</organism>
<accession>A0ABU2RS92</accession>
<evidence type="ECO:0000256" key="1">
    <source>
        <dbReference type="ARBA" id="ARBA00023015"/>
    </source>
</evidence>
<comment type="caution">
    <text evidence="6">The sequence shown here is derived from an EMBL/GenBank/DDBJ whole genome shotgun (WGS) entry which is preliminary data.</text>
</comment>
<evidence type="ECO:0000313" key="7">
    <source>
        <dbReference type="Proteomes" id="UP001183777"/>
    </source>
</evidence>
<evidence type="ECO:0000256" key="4">
    <source>
        <dbReference type="SAM" id="MobiDB-lite"/>
    </source>
</evidence>
<dbReference type="SUPFAM" id="SSF46785">
    <property type="entry name" value="Winged helix' DNA-binding domain"/>
    <property type="match status" value="1"/>
</dbReference>
<keyword evidence="1" id="KW-0805">Transcription regulation</keyword>
<dbReference type="PANTHER" id="PTHR39515">
    <property type="entry name" value="CONSERVED PROTEIN"/>
    <property type="match status" value="1"/>
</dbReference>
<dbReference type="Gene3D" id="1.10.287.100">
    <property type="match status" value="1"/>
</dbReference>
<dbReference type="Proteomes" id="UP001183777">
    <property type="component" value="Unassembled WGS sequence"/>
</dbReference>
<dbReference type="InterPro" id="IPR052526">
    <property type="entry name" value="HTH-type_Bedaq_tolerance"/>
</dbReference>
<reference evidence="7" key="1">
    <citation type="submission" date="2023-07" db="EMBL/GenBank/DDBJ databases">
        <title>30 novel species of actinomycetes from the DSMZ collection.</title>
        <authorList>
            <person name="Nouioui I."/>
        </authorList>
    </citation>
    <scope>NUCLEOTIDE SEQUENCE [LARGE SCALE GENOMIC DNA]</scope>
    <source>
        <strain evidence="7">DSM 41770</strain>
    </source>
</reference>
<evidence type="ECO:0000256" key="3">
    <source>
        <dbReference type="ARBA" id="ARBA00023163"/>
    </source>
</evidence>
<dbReference type="PANTHER" id="PTHR39515:SF2">
    <property type="entry name" value="HTH-TYPE TRANSCRIPTIONAL REGULATOR RV0880"/>
    <property type="match status" value="1"/>
</dbReference>
<dbReference type="Gene3D" id="1.10.10.10">
    <property type="entry name" value="Winged helix-like DNA-binding domain superfamily/Winged helix DNA-binding domain"/>
    <property type="match status" value="1"/>
</dbReference>
<sequence>MTAPPQEPHGPQRPEPDAPAAGHVATDLATVVGRLLRRMRTMQPEGVLTPSQRSVLARLDESGPATTAALARAEFVRPQSMRLTLAALEARGLVARAPDPSDGRKSVVSVTDEGLAALAGVRAVTRGWLADAIADELDGEERRTVAEAVVLIRRLVDK</sequence>
<proteinExistence type="predicted"/>
<evidence type="ECO:0000313" key="6">
    <source>
        <dbReference type="EMBL" id="MDT0431701.1"/>
    </source>
</evidence>
<dbReference type="InterPro" id="IPR036390">
    <property type="entry name" value="WH_DNA-bd_sf"/>
</dbReference>
<feature type="region of interest" description="Disordered" evidence="4">
    <location>
        <begin position="1"/>
        <end position="22"/>
    </location>
</feature>
<evidence type="ECO:0000259" key="5">
    <source>
        <dbReference type="PROSITE" id="PS50995"/>
    </source>
</evidence>
<evidence type="ECO:0000256" key="2">
    <source>
        <dbReference type="ARBA" id="ARBA00023125"/>
    </source>
</evidence>
<dbReference type="SMART" id="SM00347">
    <property type="entry name" value="HTH_MARR"/>
    <property type="match status" value="1"/>
</dbReference>
<keyword evidence="3" id="KW-0804">Transcription</keyword>